<dbReference type="RefSeq" id="XP_026203220.1">
    <property type="nucleotide sequence ID" value="XM_026347435.1"/>
</dbReference>
<evidence type="ECO:0000256" key="3">
    <source>
        <dbReference type="SAM" id="MobiDB-lite"/>
    </source>
</evidence>
<feature type="compositionally biased region" description="Basic residues" evidence="3">
    <location>
        <begin position="428"/>
        <end position="437"/>
    </location>
</feature>
<evidence type="ECO:0000313" key="5">
    <source>
        <dbReference type="Ensembl" id="ENSATEP00000036776.2"/>
    </source>
</evidence>
<feature type="region of interest" description="Disordered" evidence="3">
    <location>
        <begin position="80"/>
        <end position="280"/>
    </location>
</feature>
<dbReference type="GeneID" id="113153704"/>
<dbReference type="AlphaFoldDB" id="A0A7N5ZR05"/>
<proteinExistence type="predicted"/>
<feature type="region of interest" description="Disordered" evidence="3">
    <location>
        <begin position="299"/>
        <end position="328"/>
    </location>
</feature>
<feature type="compositionally biased region" description="Basic and acidic residues" evidence="3">
    <location>
        <begin position="495"/>
        <end position="506"/>
    </location>
</feature>
<dbReference type="PANTHER" id="PTHR23251">
    <property type="entry name" value="LYSINE-RICH CEACAM1 CO-ISOLATED PROTEIN LYRIC PROTEIN"/>
    <property type="match status" value="1"/>
</dbReference>
<protein>
    <recommendedName>
        <fullName evidence="7">Metadherin a</fullName>
    </recommendedName>
</protein>
<keyword evidence="6" id="KW-1185">Reference proteome</keyword>
<dbReference type="GO" id="GO:0043123">
    <property type="term" value="P:positive regulation of canonical NF-kappaB signal transduction"/>
    <property type="evidence" value="ECO:0007669"/>
    <property type="project" value="InterPro"/>
</dbReference>
<dbReference type="GO" id="GO:0045766">
    <property type="term" value="P:positive regulation of angiogenesis"/>
    <property type="evidence" value="ECO:0007669"/>
    <property type="project" value="InterPro"/>
</dbReference>
<evidence type="ECO:0000256" key="4">
    <source>
        <dbReference type="SAM" id="Phobius"/>
    </source>
</evidence>
<feature type="compositionally biased region" description="Polar residues" evidence="3">
    <location>
        <begin position="118"/>
        <end position="128"/>
    </location>
</feature>
<reference evidence="5" key="1">
    <citation type="submission" date="2021-04" db="EMBL/GenBank/DDBJ databases">
        <authorList>
            <consortium name="Wellcome Sanger Institute Data Sharing"/>
        </authorList>
    </citation>
    <scope>NUCLEOTIDE SEQUENCE [LARGE SCALE GENOMIC DNA]</scope>
</reference>
<dbReference type="GO" id="GO:0043066">
    <property type="term" value="P:negative regulation of apoptotic process"/>
    <property type="evidence" value="ECO:0007669"/>
    <property type="project" value="InterPro"/>
</dbReference>
<organism evidence="5 6">
    <name type="scientific">Anabas testudineus</name>
    <name type="common">Climbing perch</name>
    <name type="synonym">Anthias testudineus</name>
    <dbReference type="NCBI Taxonomy" id="64144"/>
    <lineage>
        <taxon>Eukaryota</taxon>
        <taxon>Metazoa</taxon>
        <taxon>Chordata</taxon>
        <taxon>Craniata</taxon>
        <taxon>Vertebrata</taxon>
        <taxon>Euteleostomi</taxon>
        <taxon>Actinopterygii</taxon>
        <taxon>Neopterygii</taxon>
        <taxon>Teleostei</taxon>
        <taxon>Neoteleostei</taxon>
        <taxon>Acanthomorphata</taxon>
        <taxon>Anabantaria</taxon>
        <taxon>Anabantiformes</taxon>
        <taxon>Anabantoidei</taxon>
        <taxon>Anabantidae</taxon>
        <taxon>Anabas</taxon>
    </lineage>
</organism>
<feature type="compositionally biased region" description="Polar residues" evidence="3">
    <location>
        <begin position="475"/>
        <end position="488"/>
    </location>
</feature>
<keyword evidence="2" id="KW-0539">Nucleus</keyword>
<dbReference type="GO" id="GO:0003712">
    <property type="term" value="F:transcription coregulator activity"/>
    <property type="evidence" value="ECO:0007669"/>
    <property type="project" value="TreeGrafter"/>
</dbReference>
<feature type="transmembrane region" description="Helical" evidence="4">
    <location>
        <begin position="49"/>
        <end position="77"/>
    </location>
</feature>
<dbReference type="CTD" id="368910"/>
<dbReference type="GeneTree" id="ENSGT00940000154181"/>
<dbReference type="GO" id="GO:0005634">
    <property type="term" value="C:nucleus"/>
    <property type="evidence" value="ECO:0007669"/>
    <property type="project" value="UniProtKB-SubCell"/>
</dbReference>
<dbReference type="GO" id="GO:0006357">
    <property type="term" value="P:regulation of transcription by RNA polymerase II"/>
    <property type="evidence" value="ECO:0007669"/>
    <property type="project" value="TreeGrafter"/>
</dbReference>
<dbReference type="PANTHER" id="PTHR23251:SF0">
    <property type="entry name" value="PROTEIN LYRIC"/>
    <property type="match status" value="1"/>
</dbReference>
<evidence type="ECO:0000256" key="1">
    <source>
        <dbReference type="ARBA" id="ARBA00004123"/>
    </source>
</evidence>
<dbReference type="Pfam" id="PF15686">
    <property type="entry name" value="LYRIC"/>
    <property type="match status" value="1"/>
</dbReference>
<sequence>MAGDLQGFALEKAELLSSRFKELLSSGQGYVRAQFGLDLGLKPELYPTWVILCTAAVGLLLVLGLSWAAVCGGAFVGKKRGSPVTHRSGEPVKASFAKAAKPEEQKKRNKKKTVKNTHSNGQPVTVSQEEVKVTEAVSKLSPQIKTEKVHEVHPPVQAKKNKKKNKIDGKPVQHVSNNDGKEHDEGAWETKVSNREKRQQRRKDKGPEDSGSPGSVEAPKAHVTAAVATAPTSTKRHRGNNESHHARPSAKGDAASGAVPSGWREESSVNGGGWADTSLKLSGQMGTMEGVKWSTISTAPRYRAPAEPQRWGRETQAWSGIDGRTKTDLNPVTLSILGLNNKEQISNSVELQWTNPPDADDEWSGFNGLAAVDPGSDWNAPTEHWGNYEESPVLISPGPLPKPKEQPVPNKPSVDEKDPEDPSEGAAKSKKKRKKKKKTEEEAAAEAQARKSMESPALLVNAVPKPQELPALASKKQNPSISSPQKSEQIVEPPKPSEKKKVRRET</sequence>
<dbReference type="Ensembl" id="ENSATET00000069512.2">
    <property type="protein sequence ID" value="ENSATEP00000036776.2"/>
    <property type="gene ID" value="ENSATEG00000028713.2"/>
</dbReference>
<evidence type="ECO:0000313" key="6">
    <source>
        <dbReference type="Proteomes" id="UP000265040"/>
    </source>
</evidence>
<dbReference type="Proteomes" id="UP000265040">
    <property type="component" value="Chromosome 11"/>
</dbReference>
<feature type="region of interest" description="Disordered" evidence="3">
    <location>
        <begin position="355"/>
        <end position="506"/>
    </location>
</feature>
<comment type="subcellular location">
    <subcellularLocation>
        <location evidence="1">Nucleus</location>
    </subcellularLocation>
</comment>
<reference evidence="5" key="3">
    <citation type="submission" date="2025-09" db="UniProtKB">
        <authorList>
            <consortium name="Ensembl"/>
        </authorList>
    </citation>
    <scope>IDENTIFICATION</scope>
</reference>
<dbReference type="InterPro" id="IPR031402">
    <property type="entry name" value="LYRIC"/>
</dbReference>
<dbReference type="InterPro" id="IPR052305">
    <property type="entry name" value="TransReg_TumorExp"/>
</dbReference>
<feature type="compositionally biased region" description="Basic and acidic residues" evidence="3">
    <location>
        <begin position="179"/>
        <end position="197"/>
    </location>
</feature>
<keyword evidence="4" id="KW-1133">Transmembrane helix</keyword>
<keyword evidence="4" id="KW-0472">Membrane</keyword>
<keyword evidence="4" id="KW-0812">Transmembrane</keyword>
<reference evidence="5" key="2">
    <citation type="submission" date="2025-08" db="UniProtKB">
        <authorList>
            <consortium name="Ensembl"/>
        </authorList>
    </citation>
    <scope>IDENTIFICATION</scope>
</reference>
<feature type="compositionally biased region" description="Low complexity" evidence="3">
    <location>
        <begin position="221"/>
        <end position="233"/>
    </location>
</feature>
<name>A0A7N5ZR05_ANATE</name>
<evidence type="ECO:0000256" key="2">
    <source>
        <dbReference type="ARBA" id="ARBA00023242"/>
    </source>
</evidence>
<accession>A0A7N5ZR05</accession>
<evidence type="ECO:0008006" key="7">
    <source>
        <dbReference type="Google" id="ProtNLM"/>
    </source>
</evidence>